<dbReference type="PANTHER" id="PTHR42957">
    <property type="entry name" value="HELICASE MJ1565-RELATED"/>
    <property type="match status" value="1"/>
</dbReference>
<gene>
    <name evidence="2" type="ORF">Xvie_00274</name>
</gene>
<dbReference type="InterPro" id="IPR027417">
    <property type="entry name" value="P-loop_NTPase"/>
</dbReference>
<dbReference type="AlphaFoldDB" id="A0A1Y2SLL2"/>
<evidence type="ECO:0000313" key="2">
    <source>
        <dbReference type="EMBL" id="OTA18451.1"/>
    </source>
</evidence>
<sequence length="582" mass="65071">MSKIALQFVNNDKIGEIVSVDTSRVAIDVTDTTTLTRIRIGQLLAIRGATEREYLVAMVERVTRSMREELPSFDDMDGNEGFLETVPDDLIQAILIGTYRTVEGEKINTFKRGADSFPQIERECFVIEGDNLQRFMGILGAGFSENERLKLGKFVVDKAVDAIASGDKFFQRHAAILGSTGSGKSWAVALILERAAKLNYPNIIVFDMHGEYAPLTDKSGEGFAQRFRIAGPGDLENSGDDVLFLPYWLLNRDEMLSMILDRSDQNAPNQASRFTSHVRSLKGETLNIENREEVKKTFTVDSPIPYDIKKLIELLTLDNITKGVNEKGSPVKGDWEGKLTRFLSRLEAKLDDRRYGFMFSPPLAAMEYNWLANQAIRLLTSAGSSGIKIIDFSEVPSDVLPVVTGTLARLLYDVQFWVNPKSRTPITLLCDEAHLYLPIRDDADSVQRQALGAFERIAKEGRKYGFSLLVVSQRPSDISRTILSQCNNFLALRLTNDTDQTVIKRLMPDSLSGLTSILPLLDTGEALILGDAVLLPTRIKLDPPKVKPDSATRNFWKEWGSQKPQEDAIKLAVESLRCQLRI</sequence>
<name>A0A1Y2SLL2_9GAMM</name>
<dbReference type="OrthoDB" id="9806951at2"/>
<dbReference type="PANTHER" id="PTHR42957:SF1">
    <property type="entry name" value="HELICASE MJ1565-RELATED"/>
    <property type="match status" value="1"/>
</dbReference>
<protein>
    <submittedName>
        <fullName evidence="2">ATPase</fullName>
    </submittedName>
</protein>
<evidence type="ECO:0000313" key="3">
    <source>
        <dbReference type="Proteomes" id="UP000194350"/>
    </source>
</evidence>
<dbReference type="RefSeq" id="WP_086107612.1">
    <property type="nucleotide sequence ID" value="NZ_CAWNGD010000001.1"/>
</dbReference>
<dbReference type="CDD" id="cd01127">
    <property type="entry name" value="TrwB_TraG_TraD_VirD4"/>
    <property type="match status" value="1"/>
</dbReference>
<reference evidence="2 3" key="1">
    <citation type="submission" date="2016-10" db="EMBL/GenBank/DDBJ databases">
        <title>Systematic genetic and metabolomic analysis of Xenorhabdus and Photorhabdus spp., highlights the requirements for a dual symbiotic and pathogenic life style.</title>
        <authorList>
            <person name="Tobias N.J."/>
            <person name="Wolff H."/>
            <person name="Djahanschiri B."/>
            <person name="Pidot S.J."/>
            <person name="Stinear T.P."/>
            <person name="Ebersberger I."/>
            <person name="Bode H.B."/>
        </authorList>
    </citation>
    <scope>NUCLEOTIDE SEQUENCE [LARGE SCALE GENOMIC DNA]</scope>
    <source>
        <strain evidence="2 3">DSM 22392</strain>
    </source>
</reference>
<dbReference type="InterPro" id="IPR002789">
    <property type="entry name" value="HerA_central"/>
</dbReference>
<feature type="domain" description="Helicase HerA central" evidence="1">
    <location>
        <begin position="150"/>
        <end position="410"/>
    </location>
</feature>
<dbReference type="SUPFAM" id="SSF52540">
    <property type="entry name" value="P-loop containing nucleoside triphosphate hydrolases"/>
    <property type="match status" value="1"/>
</dbReference>
<comment type="caution">
    <text evidence="2">The sequence shown here is derived from an EMBL/GenBank/DDBJ whole genome shotgun (WGS) entry which is preliminary data.</text>
</comment>
<accession>A0A1Y2SLL2</accession>
<proteinExistence type="predicted"/>
<dbReference type="Proteomes" id="UP000194350">
    <property type="component" value="Unassembled WGS sequence"/>
</dbReference>
<dbReference type="InterPro" id="IPR008571">
    <property type="entry name" value="HerA-like"/>
</dbReference>
<dbReference type="Gene3D" id="3.40.50.300">
    <property type="entry name" value="P-loop containing nucleotide triphosphate hydrolases"/>
    <property type="match status" value="2"/>
</dbReference>
<evidence type="ECO:0000259" key="1">
    <source>
        <dbReference type="Pfam" id="PF01935"/>
    </source>
</evidence>
<dbReference type="Pfam" id="PF01935">
    <property type="entry name" value="DUF87"/>
    <property type="match status" value="1"/>
</dbReference>
<keyword evidence="3" id="KW-1185">Reference proteome</keyword>
<organism evidence="2 3">
    <name type="scientific">Xenorhabdus vietnamensis</name>
    <dbReference type="NCBI Taxonomy" id="351656"/>
    <lineage>
        <taxon>Bacteria</taxon>
        <taxon>Pseudomonadati</taxon>
        <taxon>Pseudomonadota</taxon>
        <taxon>Gammaproteobacteria</taxon>
        <taxon>Enterobacterales</taxon>
        <taxon>Morganellaceae</taxon>
        <taxon>Xenorhabdus</taxon>
    </lineage>
</organism>
<dbReference type="EMBL" id="MUBJ01000001">
    <property type="protein sequence ID" value="OTA18451.1"/>
    <property type="molecule type" value="Genomic_DNA"/>
</dbReference>